<gene>
    <name evidence="2" type="ORF">NH26_23240</name>
</gene>
<name>A0A1S1YU18_FLAPC</name>
<evidence type="ECO:0000313" key="2">
    <source>
        <dbReference type="EMBL" id="OHX64496.1"/>
    </source>
</evidence>
<keyword evidence="1" id="KW-0732">Signal</keyword>
<evidence type="ECO:0000256" key="1">
    <source>
        <dbReference type="SAM" id="SignalP"/>
    </source>
</evidence>
<feature type="signal peptide" evidence="1">
    <location>
        <begin position="1"/>
        <end position="20"/>
    </location>
</feature>
<dbReference type="EMBL" id="JRYR02000002">
    <property type="protein sequence ID" value="OHX64496.1"/>
    <property type="molecule type" value="Genomic_DNA"/>
</dbReference>
<reference evidence="2 3" key="1">
    <citation type="journal article" date="2012" name="Int. J. Syst. Evol. Microbiol.">
        <title>Flammeovirga pacifica sp. nov., isolated from deep-sea sediment.</title>
        <authorList>
            <person name="Xu H."/>
            <person name="Fu Y."/>
            <person name="Yang N."/>
            <person name="Ding Z."/>
            <person name="Lai Q."/>
            <person name="Zeng R."/>
        </authorList>
    </citation>
    <scope>NUCLEOTIDE SEQUENCE [LARGE SCALE GENOMIC DNA]</scope>
    <source>
        <strain evidence="3">DSM 24597 / LMG 26175 / WPAGA1</strain>
    </source>
</reference>
<dbReference type="Proteomes" id="UP000179797">
    <property type="component" value="Unassembled WGS sequence"/>
</dbReference>
<evidence type="ECO:0000313" key="3">
    <source>
        <dbReference type="Proteomes" id="UP000179797"/>
    </source>
</evidence>
<protein>
    <submittedName>
        <fullName evidence="2">Uncharacterized protein</fullName>
    </submittedName>
</protein>
<feature type="chain" id="PRO_5010207718" evidence="1">
    <location>
        <begin position="21"/>
        <end position="224"/>
    </location>
</feature>
<organism evidence="2 3">
    <name type="scientific">Flammeovirga pacifica</name>
    <dbReference type="NCBI Taxonomy" id="915059"/>
    <lineage>
        <taxon>Bacteria</taxon>
        <taxon>Pseudomonadati</taxon>
        <taxon>Bacteroidota</taxon>
        <taxon>Cytophagia</taxon>
        <taxon>Cytophagales</taxon>
        <taxon>Flammeovirgaceae</taxon>
        <taxon>Flammeovirga</taxon>
    </lineage>
</organism>
<sequence length="224" mass="25756">MKNTILIMAILLISTFYVRAQDANDPIDPSPTGALFNRAYGDEYSKTQFLANLTIYDKWFFRLTVEEQFNYDSKNEFKGGNFMVSRLFNSKNEKHKYGFGVIASNFHNVGWAGGVNFVSVSKLLGGWKVITLTTLQGGDEIFTMEFQPGLYKNLKHNWYLRSHPRMLFDFNNSDKNEVPVGFGFGKIFSAGTDGLTKINLLFEPQYDFYQDTPMLYMGMKVLWN</sequence>
<dbReference type="RefSeq" id="WP_044216978.1">
    <property type="nucleotide sequence ID" value="NZ_JRYR02000002.1"/>
</dbReference>
<comment type="caution">
    <text evidence="2">The sequence shown here is derived from an EMBL/GenBank/DDBJ whole genome shotgun (WGS) entry which is preliminary data.</text>
</comment>
<keyword evidence="3" id="KW-1185">Reference proteome</keyword>
<proteinExistence type="predicted"/>
<accession>A0A1S1YU18</accession>
<dbReference type="OrthoDB" id="976984at2"/>
<dbReference type="AlphaFoldDB" id="A0A1S1YU18"/>